<dbReference type="OrthoDB" id="9805828at2"/>
<evidence type="ECO:0000256" key="6">
    <source>
        <dbReference type="PROSITE-ProRule" id="PRU00433"/>
    </source>
</evidence>
<feature type="chain" id="PRO_5017000590" evidence="7">
    <location>
        <begin position="32"/>
        <end position="119"/>
    </location>
</feature>
<evidence type="ECO:0000313" key="10">
    <source>
        <dbReference type="Proteomes" id="UP000252884"/>
    </source>
</evidence>
<evidence type="ECO:0000313" key="9">
    <source>
        <dbReference type="EMBL" id="RCW63225.1"/>
    </source>
</evidence>
<comment type="caution">
    <text evidence="9">The sequence shown here is derived from an EMBL/GenBank/DDBJ whole genome shotgun (WGS) entry which is preliminary data.</text>
</comment>
<organism evidence="9 10">
    <name type="scientific">Pseudorhodoferax soli</name>
    <dbReference type="NCBI Taxonomy" id="545864"/>
    <lineage>
        <taxon>Bacteria</taxon>
        <taxon>Pseudomonadati</taxon>
        <taxon>Pseudomonadota</taxon>
        <taxon>Betaproteobacteria</taxon>
        <taxon>Burkholderiales</taxon>
        <taxon>Comamonadaceae</taxon>
    </lineage>
</organism>
<dbReference type="InterPro" id="IPR009056">
    <property type="entry name" value="Cyt_c-like_dom"/>
</dbReference>
<dbReference type="GO" id="GO:0009055">
    <property type="term" value="F:electron transfer activity"/>
    <property type="evidence" value="ECO:0007669"/>
    <property type="project" value="InterPro"/>
</dbReference>
<keyword evidence="4" id="KW-0249">Electron transport</keyword>
<name>A0A368X5X8_9BURK</name>
<dbReference type="PROSITE" id="PS51007">
    <property type="entry name" value="CYTC"/>
    <property type="match status" value="1"/>
</dbReference>
<keyword evidence="2 6" id="KW-0349">Heme</keyword>
<feature type="signal peptide" evidence="7">
    <location>
        <begin position="1"/>
        <end position="31"/>
    </location>
</feature>
<evidence type="ECO:0000256" key="3">
    <source>
        <dbReference type="ARBA" id="ARBA00022723"/>
    </source>
</evidence>
<dbReference type="Gene3D" id="1.10.760.10">
    <property type="entry name" value="Cytochrome c-like domain"/>
    <property type="match status" value="1"/>
</dbReference>
<evidence type="ECO:0000256" key="2">
    <source>
        <dbReference type="ARBA" id="ARBA00022617"/>
    </source>
</evidence>
<feature type="domain" description="Cytochrome c" evidence="8">
    <location>
        <begin position="35"/>
        <end position="115"/>
    </location>
</feature>
<dbReference type="GO" id="GO:0020037">
    <property type="term" value="F:heme binding"/>
    <property type="evidence" value="ECO:0007669"/>
    <property type="project" value="InterPro"/>
</dbReference>
<dbReference type="PROSITE" id="PS51257">
    <property type="entry name" value="PROKAR_LIPOPROTEIN"/>
    <property type="match status" value="1"/>
</dbReference>
<gene>
    <name evidence="9" type="ORF">DES41_12049</name>
</gene>
<sequence length="119" mass="12101">MKCLSVLQFQRIARGGAIAAVVAGACFQAQAADEAQLKLGKDLFSKGSVPACAVCHTLRDAGAEGAIGPSLDEVKPVASRVATALRNGIGQMPSYAGRLDDKQIAALSAYVAKVTGAAK</sequence>
<dbReference type="GO" id="GO:0005506">
    <property type="term" value="F:iron ion binding"/>
    <property type="evidence" value="ECO:0007669"/>
    <property type="project" value="InterPro"/>
</dbReference>
<dbReference type="Pfam" id="PF13442">
    <property type="entry name" value="Cytochrome_CBB3"/>
    <property type="match status" value="1"/>
</dbReference>
<evidence type="ECO:0000256" key="4">
    <source>
        <dbReference type="ARBA" id="ARBA00022982"/>
    </source>
</evidence>
<protein>
    <submittedName>
        <fullName evidence="9">Mono/diheme cytochrome c family protein</fullName>
    </submittedName>
</protein>
<dbReference type="EMBL" id="QPJK01000020">
    <property type="protein sequence ID" value="RCW63225.1"/>
    <property type="molecule type" value="Genomic_DNA"/>
</dbReference>
<evidence type="ECO:0000256" key="5">
    <source>
        <dbReference type="ARBA" id="ARBA00023004"/>
    </source>
</evidence>
<proteinExistence type="predicted"/>
<reference evidence="9 10" key="1">
    <citation type="submission" date="2018-07" db="EMBL/GenBank/DDBJ databases">
        <title>Genomic Encyclopedia of Type Strains, Phase IV (KMG-IV): sequencing the most valuable type-strain genomes for metagenomic binning, comparative biology and taxonomic classification.</title>
        <authorList>
            <person name="Goeker M."/>
        </authorList>
    </citation>
    <scope>NUCLEOTIDE SEQUENCE [LARGE SCALE GENOMIC DNA]</scope>
    <source>
        <strain evidence="9 10">DSM 21634</strain>
    </source>
</reference>
<dbReference type="InterPro" id="IPR008168">
    <property type="entry name" value="Cyt_C_IC"/>
</dbReference>
<evidence type="ECO:0000256" key="1">
    <source>
        <dbReference type="ARBA" id="ARBA00022448"/>
    </source>
</evidence>
<keyword evidence="5 6" id="KW-0408">Iron</keyword>
<dbReference type="InterPro" id="IPR036909">
    <property type="entry name" value="Cyt_c-like_dom_sf"/>
</dbReference>
<dbReference type="RefSeq" id="WP_114472737.1">
    <property type="nucleotide sequence ID" value="NZ_QPJK01000020.1"/>
</dbReference>
<dbReference type="SUPFAM" id="SSF46626">
    <property type="entry name" value="Cytochrome c"/>
    <property type="match status" value="1"/>
</dbReference>
<keyword evidence="1" id="KW-0813">Transport</keyword>
<keyword evidence="10" id="KW-1185">Reference proteome</keyword>
<keyword evidence="3 6" id="KW-0479">Metal-binding</keyword>
<accession>A0A368X5X8</accession>
<evidence type="ECO:0000256" key="7">
    <source>
        <dbReference type="SAM" id="SignalP"/>
    </source>
</evidence>
<dbReference type="PRINTS" id="PR00605">
    <property type="entry name" value="CYTCHROMECIC"/>
</dbReference>
<keyword evidence="7" id="KW-0732">Signal</keyword>
<evidence type="ECO:0000259" key="8">
    <source>
        <dbReference type="PROSITE" id="PS51007"/>
    </source>
</evidence>
<dbReference type="AlphaFoldDB" id="A0A368X5X8"/>
<dbReference type="Proteomes" id="UP000252884">
    <property type="component" value="Unassembled WGS sequence"/>
</dbReference>